<evidence type="ECO:0000259" key="1">
    <source>
        <dbReference type="Pfam" id="PF13556"/>
    </source>
</evidence>
<feature type="domain" description="PucR C-terminal helix-turn-helix" evidence="1">
    <location>
        <begin position="351"/>
        <end position="395"/>
    </location>
</feature>
<dbReference type="EMBL" id="RBDY01000002">
    <property type="protein sequence ID" value="RKN26592.1"/>
    <property type="molecule type" value="Genomic_DNA"/>
</dbReference>
<dbReference type="OrthoDB" id="3674804at2"/>
<dbReference type="InterPro" id="IPR025736">
    <property type="entry name" value="PucR_C-HTH_dom"/>
</dbReference>
<keyword evidence="4" id="KW-1185">Reference proteome</keyword>
<evidence type="ECO:0000313" key="5">
    <source>
        <dbReference type="Proteomes" id="UP000275024"/>
    </source>
</evidence>
<dbReference type="Proteomes" id="UP000275024">
    <property type="component" value="Unassembled WGS sequence"/>
</dbReference>
<evidence type="ECO:0000313" key="2">
    <source>
        <dbReference type="EMBL" id="RKN11388.1"/>
    </source>
</evidence>
<dbReference type="PANTHER" id="PTHR33744">
    <property type="entry name" value="CARBOHYDRATE DIACID REGULATOR"/>
    <property type="match status" value="1"/>
</dbReference>
<reference evidence="4 5" key="1">
    <citation type="submission" date="2018-09" db="EMBL/GenBank/DDBJ databases">
        <title>Streptomyces sp. nov. DS1-2, an endophytic actinomycete isolated from roots of Dendrobium scabrilingue.</title>
        <authorList>
            <person name="Kuncharoen N."/>
            <person name="Kudo T."/>
            <person name="Ohkuma M."/>
            <person name="Yuki M."/>
            <person name="Tanasupawat S."/>
        </authorList>
    </citation>
    <scope>NUCLEOTIDE SEQUENCE [LARGE SCALE GENOMIC DNA]</scope>
    <source>
        <strain evidence="2 5">AZ1-7</strain>
        <strain evidence="3 4">DS1-2</strain>
    </source>
</reference>
<dbReference type="RefSeq" id="WP_120695471.1">
    <property type="nucleotide sequence ID" value="NZ_RBDX01000003.1"/>
</dbReference>
<organism evidence="2 5">
    <name type="scientific">Streptomyces radicis</name>
    <dbReference type="NCBI Taxonomy" id="1750517"/>
    <lineage>
        <taxon>Bacteria</taxon>
        <taxon>Bacillati</taxon>
        <taxon>Actinomycetota</taxon>
        <taxon>Actinomycetes</taxon>
        <taxon>Kitasatosporales</taxon>
        <taxon>Streptomycetaceae</taxon>
        <taxon>Streptomyces</taxon>
    </lineage>
</organism>
<name>A0A3A9WEC6_9ACTN</name>
<sequence length="513" mass="55270">MAIGAIDAQRRSADRLAHLGRLDELLHHLRRQASRSAEADVQEVLDWLRRRIGVDVALVVGAGTVEAATAGFPRDILGPEGPTSLLARLARGSVAAAATQVGEVRLRLEALGPGAPHPVLVVAGPRQVTREAASLISHTGSVLDVLRRVRRADATARGYDRKALQLRFAVFQALMAGDPVLARSMTVGAVPPLLDADRVRVHLLYCGPDNRERIAATYQDARGYHGPGLLVPCPVFNGHLICPIAEDPNAPDATRQAELLRRLVRDNPRYALGISDAHALRATADAYGQAVHALAVARHTPGRVLTYRGRTPLARVLPRPQALAWAAAFLRPLAAAPKTTVDLTRLAVSFHHTGVARLRGVSRNTVTAHVQRVEALLGLDLRDVRSRAALDLALSLADPGDDAAADRRQAPTLDALLRTPAATAWARAFLGPLRDVGRAHTTARTWIEANADAQRTARRLGVSRNTVRSHLRTAERLLNRDLLTTRAGLHDLVHALHALRAIDAIDAIDEPPA</sequence>
<gene>
    <name evidence="3" type="ORF">D7318_04265</name>
    <name evidence="2" type="ORF">D7319_05395</name>
</gene>
<dbReference type="Proteomes" id="UP000268652">
    <property type="component" value="Unassembled WGS sequence"/>
</dbReference>
<feature type="domain" description="PucR C-terminal helix-turn-helix" evidence="1">
    <location>
        <begin position="441"/>
        <end position="486"/>
    </location>
</feature>
<evidence type="ECO:0000313" key="4">
    <source>
        <dbReference type="Proteomes" id="UP000268652"/>
    </source>
</evidence>
<dbReference type="PANTHER" id="PTHR33744:SF1">
    <property type="entry name" value="DNA-BINDING TRANSCRIPTIONAL ACTIVATOR ADER"/>
    <property type="match status" value="1"/>
</dbReference>
<dbReference type="InterPro" id="IPR042070">
    <property type="entry name" value="PucR_C-HTH_sf"/>
</dbReference>
<dbReference type="AlphaFoldDB" id="A0A3A9WEC6"/>
<comment type="caution">
    <text evidence="2">The sequence shown here is derived from an EMBL/GenBank/DDBJ whole genome shotgun (WGS) entry which is preliminary data.</text>
</comment>
<dbReference type="EMBL" id="RBDX01000003">
    <property type="protein sequence ID" value="RKN11388.1"/>
    <property type="molecule type" value="Genomic_DNA"/>
</dbReference>
<dbReference type="InterPro" id="IPR051448">
    <property type="entry name" value="CdaR-like_regulators"/>
</dbReference>
<proteinExistence type="predicted"/>
<dbReference type="Gene3D" id="1.10.10.2840">
    <property type="entry name" value="PucR C-terminal helix-turn-helix domain"/>
    <property type="match status" value="2"/>
</dbReference>
<dbReference type="Pfam" id="PF13556">
    <property type="entry name" value="HTH_30"/>
    <property type="match status" value="2"/>
</dbReference>
<accession>A0A3A9WEC6</accession>
<protein>
    <submittedName>
        <fullName evidence="2">PucR family transcriptional regulator</fullName>
    </submittedName>
</protein>
<evidence type="ECO:0000313" key="3">
    <source>
        <dbReference type="EMBL" id="RKN26592.1"/>
    </source>
</evidence>